<proteinExistence type="predicted"/>
<dbReference type="GO" id="GO:0044341">
    <property type="term" value="P:sodium-dependent phosphate transport"/>
    <property type="evidence" value="ECO:0007669"/>
    <property type="project" value="InterPro"/>
</dbReference>
<evidence type="ECO:0000256" key="2">
    <source>
        <dbReference type="ARBA" id="ARBA00022475"/>
    </source>
</evidence>
<evidence type="ECO:0000256" key="3">
    <source>
        <dbReference type="ARBA" id="ARBA00022692"/>
    </source>
</evidence>
<evidence type="ECO:0000256" key="4">
    <source>
        <dbReference type="ARBA" id="ARBA00022989"/>
    </source>
</evidence>
<dbReference type="PANTHER" id="PTHR10010:SF46">
    <property type="entry name" value="SODIUM-DEPENDENT PHOSPHATE TRANSPORT PROTEIN 2B"/>
    <property type="match status" value="1"/>
</dbReference>
<sequence>MRPIPAVIEPVPPAAAAGPPRRPAINGTDFLINLLGAAALLVWGLRMVRTGVMRAFGGDLRKRLGHSLRNRFAAFAAGLGITILLQSSTATGLLTASFASHGLVGTASALAVMLGADVGSTVVAQIISVLPHGLAPLLVLAGVVIFTMSRGTRLKDIGRTIVGLGLMLLSLRLIAMAAEPVRSSGILLEVFEALGDEPLLAALLAAVLTVISTSSLAVVLLVIAFVAGGLISLPLALALILGANLGATVMPLIGTATSGPEARRVPLANLIFRLTGVVIALPLLPWITPWVARIEPEAWRQVADFHTAFNLAIAILFLPLIGPVASLCTRLLPERPRGEETGKPHYLDNAALDSPAVAIANAARETLRMGDIIEKMLRQTLEVFRNDDRKLLREVETLDDDVDKLHHAIKLYLTEMTREAVDKADQKRSIDVITFTTNLEHIGDIIDKNLMELAAKKIKNKLHFSSEGFAEICNMHQRVENNLKLALNVFISGDMKLARRLLEEKVAFREMEWAASEGHYGRLRSGKAESIETSSLHLDILRDLKRINSHLTSVAYPILEAAGELTQSRLRQQNGEIGEPAKVS</sequence>
<feature type="transmembrane region" description="Helical" evidence="6">
    <location>
        <begin position="126"/>
        <end position="148"/>
    </location>
</feature>
<dbReference type="InterPro" id="IPR038078">
    <property type="entry name" value="PhoU-like_sf"/>
</dbReference>
<dbReference type="GO" id="GO:0005886">
    <property type="term" value="C:plasma membrane"/>
    <property type="evidence" value="ECO:0007669"/>
    <property type="project" value="UniProtKB-SubCell"/>
</dbReference>
<evidence type="ECO:0000313" key="9">
    <source>
        <dbReference type="Proteomes" id="UP000325797"/>
    </source>
</evidence>
<dbReference type="Gene3D" id="1.20.58.220">
    <property type="entry name" value="Phosphate transport system protein phou homolog 2, domain 2"/>
    <property type="match status" value="1"/>
</dbReference>
<dbReference type="SUPFAM" id="SSF109755">
    <property type="entry name" value="PhoU-like"/>
    <property type="match status" value="1"/>
</dbReference>
<evidence type="ECO:0000313" key="8">
    <source>
        <dbReference type="EMBL" id="QEX23740.1"/>
    </source>
</evidence>
<dbReference type="PANTHER" id="PTHR10010">
    <property type="entry name" value="SOLUTE CARRIER FAMILY 34 SODIUM PHOSPHATE , MEMBER 2-RELATED"/>
    <property type="match status" value="1"/>
</dbReference>
<dbReference type="InterPro" id="IPR004633">
    <property type="entry name" value="NaPi_cotrn-rel/YqeW-like"/>
</dbReference>
<accession>A0A5J6N5B7</accession>
<protein>
    <submittedName>
        <fullName evidence="8">Na/Pi cotransporter</fullName>
    </submittedName>
</protein>
<dbReference type="NCBIfam" id="NF037997">
    <property type="entry name" value="Na_Pi_symport"/>
    <property type="match status" value="1"/>
</dbReference>
<keyword evidence="9" id="KW-1185">Reference proteome</keyword>
<organism evidence="8 9">
    <name type="scientific">Hypericibacter adhaerens</name>
    <dbReference type="NCBI Taxonomy" id="2602016"/>
    <lineage>
        <taxon>Bacteria</taxon>
        <taxon>Pseudomonadati</taxon>
        <taxon>Pseudomonadota</taxon>
        <taxon>Alphaproteobacteria</taxon>
        <taxon>Rhodospirillales</taxon>
        <taxon>Dongiaceae</taxon>
        <taxon>Hypericibacter</taxon>
    </lineage>
</organism>
<feature type="domain" description="PhoU" evidence="7">
    <location>
        <begin position="367"/>
        <end position="446"/>
    </location>
</feature>
<dbReference type="NCBIfam" id="TIGR00704">
    <property type="entry name" value="NaPi_cotrn_rel"/>
    <property type="match status" value="1"/>
</dbReference>
<reference evidence="8 9" key="1">
    <citation type="submission" date="2019-08" db="EMBL/GenBank/DDBJ databases">
        <title>Hyperibacter terrae gen. nov., sp. nov. and Hyperibacter viscosus sp. nov., two new members in the family Rhodospirillaceae isolated from the rhizosphere of Hypericum perforatum.</title>
        <authorList>
            <person name="Noviana Z."/>
        </authorList>
    </citation>
    <scope>NUCLEOTIDE SEQUENCE [LARGE SCALE GENOMIC DNA]</scope>
    <source>
        <strain evidence="8 9">R5959</strain>
    </source>
</reference>
<keyword evidence="3 6" id="KW-0812">Transmembrane</keyword>
<evidence type="ECO:0000256" key="6">
    <source>
        <dbReference type="SAM" id="Phobius"/>
    </source>
</evidence>
<feature type="transmembrane region" description="Helical" evidence="6">
    <location>
        <begin position="265"/>
        <end position="287"/>
    </location>
</feature>
<feature type="domain" description="PhoU" evidence="7">
    <location>
        <begin position="473"/>
        <end position="555"/>
    </location>
</feature>
<keyword evidence="5 6" id="KW-0472">Membrane</keyword>
<evidence type="ECO:0000256" key="5">
    <source>
        <dbReference type="ARBA" id="ARBA00023136"/>
    </source>
</evidence>
<dbReference type="Pfam" id="PF01895">
    <property type="entry name" value="PhoU"/>
    <property type="match status" value="2"/>
</dbReference>
<dbReference type="AlphaFoldDB" id="A0A5J6N5B7"/>
<dbReference type="InterPro" id="IPR026022">
    <property type="entry name" value="PhoU_dom"/>
</dbReference>
<feature type="transmembrane region" description="Helical" evidence="6">
    <location>
        <begin position="199"/>
        <end position="227"/>
    </location>
</feature>
<dbReference type="Proteomes" id="UP000325797">
    <property type="component" value="Chromosome"/>
</dbReference>
<dbReference type="GO" id="GO:0005436">
    <property type="term" value="F:sodium:phosphate symporter activity"/>
    <property type="evidence" value="ECO:0007669"/>
    <property type="project" value="InterPro"/>
</dbReference>
<dbReference type="RefSeq" id="WP_225308886.1">
    <property type="nucleotide sequence ID" value="NZ_CP042582.1"/>
</dbReference>
<feature type="transmembrane region" description="Helical" evidence="6">
    <location>
        <begin position="233"/>
        <end position="253"/>
    </location>
</feature>
<evidence type="ECO:0000259" key="7">
    <source>
        <dbReference type="Pfam" id="PF01895"/>
    </source>
</evidence>
<dbReference type="EMBL" id="CP042582">
    <property type="protein sequence ID" value="QEX23740.1"/>
    <property type="molecule type" value="Genomic_DNA"/>
</dbReference>
<dbReference type="Pfam" id="PF02690">
    <property type="entry name" value="Na_Pi_cotrans"/>
    <property type="match status" value="2"/>
</dbReference>
<feature type="transmembrane region" description="Helical" evidence="6">
    <location>
        <begin position="30"/>
        <end position="48"/>
    </location>
</feature>
<evidence type="ECO:0000256" key="1">
    <source>
        <dbReference type="ARBA" id="ARBA00004651"/>
    </source>
</evidence>
<feature type="transmembrane region" description="Helical" evidence="6">
    <location>
        <begin position="160"/>
        <end position="178"/>
    </location>
</feature>
<keyword evidence="4 6" id="KW-1133">Transmembrane helix</keyword>
<feature type="transmembrane region" description="Helical" evidence="6">
    <location>
        <begin position="68"/>
        <end position="87"/>
    </location>
</feature>
<name>A0A5J6N5B7_9PROT</name>
<dbReference type="KEGG" id="hadh:FRZ61_36790"/>
<comment type="subcellular location">
    <subcellularLocation>
        <location evidence="1">Cell membrane</location>
        <topology evidence="1">Multi-pass membrane protein</topology>
    </subcellularLocation>
</comment>
<gene>
    <name evidence="8" type="ORF">FRZ61_36790</name>
</gene>
<keyword evidence="2" id="KW-1003">Cell membrane</keyword>
<dbReference type="InterPro" id="IPR003841">
    <property type="entry name" value="Na/Pi_transpt"/>
</dbReference>
<feature type="transmembrane region" description="Helical" evidence="6">
    <location>
        <begin position="307"/>
        <end position="328"/>
    </location>
</feature>